<dbReference type="EMBL" id="BIFS01000001">
    <property type="protein sequence ID" value="GCE20914.1"/>
    <property type="molecule type" value="Genomic_DNA"/>
</dbReference>
<proteinExistence type="predicted"/>
<organism evidence="1 2">
    <name type="scientific">Dictyobacter kobayashii</name>
    <dbReference type="NCBI Taxonomy" id="2014872"/>
    <lineage>
        <taxon>Bacteria</taxon>
        <taxon>Bacillati</taxon>
        <taxon>Chloroflexota</taxon>
        <taxon>Ktedonobacteria</taxon>
        <taxon>Ktedonobacterales</taxon>
        <taxon>Dictyobacteraceae</taxon>
        <taxon>Dictyobacter</taxon>
    </lineage>
</organism>
<gene>
    <name evidence="1" type="ORF">KDK_47140</name>
</gene>
<reference evidence="2" key="1">
    <citation type="submission" date="2018-12" db="EMBL/GenBank/DDBJ databases">
        <title>Tengunoibacter tsumagoiensis gen. nov., sp. nov., Dictyobacter kobayashii sp. nov., D. alpinus sp. nov., and D. joshuensis sp. nov. and description of Dictyobacteraceae fam. nov. within the order Ktedonobacterales isolated from Tengu-no-mugimeshi.</title>
        <authorList>
            <person name="Wang C.M."/>
            <person name="Zheng Y."/>
            <person name="Sakai Y."/>
            <person name="Toyoda A."/>
            <person name="Minakuchi Y."/>
            <person name="Abe K."/>
            <person name="Yokota A."/>
            <person name="Yabe S."/>
        </authorList>
    </citation>
    <scope>NUCLEOTIDE SEQUENCE [LARGE SCALE GENOMIC DNA]</scope>
    <source>
        <strain evidence="2">Uno11</strain>
    </source>
</reference>
<sequence>MSYIEYYHRTIQQHETGLKFVLGGTGLGKTSSIRKVIKLPENQERKFIYLANRKQLVEGMGQDLDRENQSSQYVILHRDLDVVLNTLKRQRSAFYELLESAFFIEKVKRWNDSNLRRRIDLPTVRRSCKTLEEIITTQVVLPSIVEEQLQPHARIVLEAFKAALLGAGNKRDTSPDYQKLADHPIIQSLFPFVAFKRRPEIRLLIATIQKTFYGFFDGLKNINLTRMKKKDGGYIIFLDEFDFLENDLVGLICREPHVRNPFWVDELFYRAMKRHKLPLETYPIPGDIRERIKQINLIIDHDIIDQQGLHFPDINQFTSNISHQRPKRKGEKTRLSSVIFRTLHTISTDNLYLKETNRSFEIITSPNNLMDQTLHRALPFFEKVSLACELILLLFKELERGDDEVIYHELVRHCFQDTIFPEELALISQFSYPRRRMSEQSSLDALLESGYSLYDIHDLQQKTDEEEVEVRHYGMLTTPETLLENLALHNLVFGLSATADIQRHVHHFNINWLRQKLAKNWIEVDEEDKKIIHDLNKEKAQIRNNEIDLVVLDALNQEDIYQQRLFEFILAVEKDEDFGNETHEGHLKQRIQLFFSSLIWLGVNAKKDKNATCLLFLTTFRQIKLIFDRYPTPDENLFVVNRRDRDSNPWFDVYEILIQGQIFIIVFYNAQLGATVRQRPEAQSKFDALFWEGKPVIVVTQYLSAGNGVNLQYWSSPTKTEQKDFTYIGLLEAPYFYFSKPDNDLPYSDKIAALKENIWYQAKLYTENIITERRFKQILSTLDDPWEWNNRYLEHPDTSADALFNHMATFMQALGRIERIWGKMDDQTVLLSQSVHQHFYRFSNPEFDQTRQEREPIISHNLQRIFEKIHAERAPREREISRYKDGRLEGKNERSRQKILLLLNRLEGLRNGNGDREARKIWLHIRQEVLRHNFQDTQLRGYACVASSSYYHDATLHLTLQNEIIPARLVQHDTYNWHMNALYSVIKDNIVVRDYFLSQDYKLAFDPNCPSFFTPYCYQAILTGAIGEEAITALLQEEKISLEDVPDEVFELADLKVQDCPCYIDGKYYNEHTLERFTIPPEDPRSHPKLNEAHFKDSARHKVEKLRAYHGTPVKLVYINLISSHPRPYGCYNDDFEEVDFSTASIIIIQGALQRKHPNAYHKAFEYFLQDLQSLLAL</sequence>
<dbReference type="RefSeq" id="WP_126552504.1">
    <property type="nucleotide sequence ID" value="NZ_BIFS01000001.1"/>
</dbReference>
<comment type="caution">
    <text evidence="1">The sequence shown here is derived from an EMBL/GenBank/DDBJ whole genome shotgun (WGS) entry which is preliminary data.</text>
</comment>
<dbReference type="AlphaFoldDB" id="A0A402APD9"/>
<accession>A0A402APD9</accession>
<protein>
    <submittedName>
        <fullName evidence="1">Uncharacterized protein</fullName>
    </submittedName>
</protein>
<name>A0A402APD9_9CHLR</name>
<evidence type="ECO:0000313" key="2">
    <source>
        <dbReference type="Proteomes" id="UP000287188"/>
    </source>
</evidence>
<keyword evidence="2" id="KW-1185">Reference proteome</keyword>
<evidence type="ECO:0000313" key="1">
    <source>
        <dbReference type="EMBL" id="GCE20914.1"/>
    </source>
</evidence>
<dbReference type="Proteomes" id="UP000287188">
    <property type="component" value="Unassembled WGS sequence"/>
</dbReference>
<dbReference type="OrthoDB" id="973296at2"/>